<feature type="DNA-binding region" description="H-T-H motif" evidence="4">
    <location>
        <begin position="35"/>
        <end position="55"/>
    </location>
</feature>
<dbReference type="InterPro" id="IPR006600">
    <property type="entry name" value="HTH_CenpB_DNA-bd_dom"/>
</dbReference>
<dbReference type="Pfam" id="PF03184">
    <property type="entry name" value="DDE_1"/>
    <property type="match status" value="1"/>
</dbReference>
<dbReference type="InterPro" id="IPR004875">
    <property type="entry name" value="DDE_SF_endonuclease_dom"/>
</dbReference>
<feature type="domain" description="HTH CENPB-type" evidence="7">
    <location>
        <begin position="74"/>
        <end position="146"/>
    </location>
</feature>
<proteinExistence type="predicted"/>
<evidence type="ECO:0000256" key="4">
    <source>
        <dbReference type="PROSITE-ProRule" id="PRU00320"/>
    </source>
</evidence>
<dbReference type="EMBL" id="JALNTZ010000003">
    <property type="protein sequence ID" value="KAJ3658513.1"/>
    <property type="molecule type" value="Genomic_DNA"/>
</dbReference>
<name>A0AA38IIQ0_9CUCU</name>
<evidence type="ECO:0000313" key="8">
    <source>
        <dbReference type="EMBL" id="KAJ3658513.1"/>
    </source>
</evidence>
<dbReference type="Proteomes" id="UP001168821">
    <property type="component" value="Unassembled WGS sequence"/>
</dbReference>
<feature type="region of interest" description="Disordered" evidence="5">
    <location>
        <begin position="460"/>
        <end position="489"/>
    </location>
</feature>
<protein>
    <recommendedName>
        <fullName evidence="10">Jerky protein homolog-like</fullName>
    </recommendedName>
</protein>
<organism evidence="8 9">
    <name type="scientific">Zophobas morio</name>
    <dbReference type="NCBI Taxonomy" id="2755281"/>
    <lineage>
        <taxon>Eukaryota</taxon>
        <taxon>Metazoa</taxon>
        <taxon>Ecdysozoa</taxon>
        <taxon>Arthropoda</taxon>
        <taxon>Hexapoda</taxon>
        <taxon>Insecta</taxon>
        <taxon>Pterygota</taxon>
        <taxon>Neoptera</taxon>
        <taxon>Endopterygota</taxon>
        <taxon>Coleoptera</taxon>
        <taxon>Polyphaga</taxon>
        <taxon>Cucujiformia</taxon>
        <taxon>Tenebrionidae</taxon>
        <taxon>Zophobas</taxon>
    </lineage>
</organism>
<comment type="caution">
    <text evidence="8">The sequence shown here is derived from an EMBL/GenBank/DDBJ whole genome shotgun (WGS) entry which is preliminary data.</text>
</comment>
<dbReference type="InterPro" id="IPR009057">
    <property type="entry name" value="Homeodomain-like_sf"/>
</dbReference>
<dbReference type="AlphaFoldDB" id="A0AA38IIQ0"/>
<dbReference type="GO" id="GO:0005634">
    <property type="term" value="C:nucleus"/>
    <property type="evidence" value="ECO:0007669"/>
    <property type="project" value="UniProtKB-SubCell"/>
</dbReference>
<dbReference type="Pfam" id="PF04218">
    <property type="entry name" value="CENP-B_N"/>
    <property type="match status" value="1"/>
</dbReference>
<dbReference type="GO" id="GO:0003677">
    <property type="term" value="F:DNA binding"/>
    <property type="evidence" value="ECO:0007669"/>
    <property type="project" value="UniProtKB-UniRule"/>
</dbReference>
<dbReference type="PROSITE" id="PS50960">
    <property type="entry name" value="HTH_PSQ"/>
    <property type="match status" value="1"/>
</dbReference>
<reference evidence="8" key="1">
    <citation type="journal article" date="2023" name="G3 (Bethesda)">
        <title>Whole genome assemblies of Zophobas morio and Tenebrio molitor.</title>
        <authorList>
            <person name="Kaur S."/>
            <person name="Stinson S.A."/>
            <person name="diCenzo G.C."/>
        </authorList>
    </citation>
    <scope>NUCLEOTIDE SEQUENCE</scope>
    <source>
        <strain evidence="8">QUZm001</strain>
    </source>
</reference>
<evidence type="ECO:0000256" key="3">
    <source>
        <dbReference type="ARBA" id="ARBA00023242"/>
    </source>
</evidence>
<dbReference type="PROSITE" id="PS51253">
    <property type="entry name" value="HTH_CENPB"/>
    <property type="match status" value="1"/>
</dbReference>
<keyword evidence="2 4" id="KW-0238">DNA-binding</keyword>
<evidence type="ECO:0000313" key="9">
    <source>
        <dbReference type="Proteomes" id="UP001168821"/>
    </source>
</evidence>
<feature type="domain" description="HTH psq-type" evidence="6">
    <location>
        <begin position="8"/>
        <end position="59"/>
    </location>
</feature>
<dbReference type="InterPro" id="IPR050863">
    <property type="entry name" value="CenT-Element_Derived"/>
</dbReference>
<evidence type="ECO:0000256" key="5">
    <source>
        <dbReference type="SAM" id="MobiDB-lite"/>
    </source>
</evidence>
<sequence length="550" mass="63300">MDQPGASGSAKRKRTVLTIEQKIEIIKQNESGENVAALARRFGIGRQTVRDIVKNKTNLQAFLLQADSTQVVSQRKTMKASTFEELEQAMIKWFLQKRAEGTPISGPMCLRQAQLFHEKLNPGENFKASNGWLYRFKKRHGIRELSIEGEKLSADEVALTEFCYELENIILERDLKLDQVYNADETGLFWKTMPTKTLAHESEKCASGFKTNKDRVTILCCANATGRHKLRLTVIGKSKNPRAFKNINRNNLPVDYYNQKSCWMTRDIFREWFFKKCIPQVRKFLEVNKLPPKALLLLDNATVHMDETVLKSEDGNITAAFFPPNVTSIGQPMDQGVIENMKRYYRKKIMMDLLQEDADPMTFWKNLNIKDAIYGIAEAWSCVKDVTIKRAFLKILTLEDVPDMNETIVESEVTTNAIANIASEISTLDGVDAEVIDNWIQCDFQEHGTETFTEEEIIAQSEKNKEESGEDHEKNKEESDENDIFEEHTSNKITNRQALEACNTLIDYFEKQDIDDFTILNLQKMKSFIRQKQLKTKKQTKLTAFFVKHV</sequence>
<keyword evidence="9" id="KW-1185">Reference proteome</keyword>
<gene>
    <name evidence="8" type="ORF">Zmor_010248</name>
</gene>
<evidence type="ECO:0000256" key="2">
    <source>
        <dbReference type="ARBA" id="ARBA00023125"/>
    </source>
</evidence>
<keyword evidence="3 4" id="KW-0539">Nucleus</keyword>
<evidence type="ECO:0000259" key="7">
    <source>
        <dbReference type="PROSITE" id="PS51253"/>
    </source>
</evidence>
<feature type="compositionally biased region" description="Basic and acidic residues" evidence="5">
    <location>
        <begin position="462"/>
        <end position="477"/>
    </location>
</feature>
<dbReference type="SMART" id="SM00674">
    <property type="entry name" value="CENPB"/>
    <property type="match status" value="1"/>
</dbReference>
<dbReference type="SUPFAM" id="SSF46689">
    <property type="entry name" value="Homeodomain-like"/>
    <property type="match status" value="2"/>
</dbReference>
<evidence type="ECO:0000259" key="6">
    <source>
        <dbReference type="PROSITE" id="PS50960"/>
    </source>
</evidence>
<dbReference type="Pfam" id="PF03221">
    <property type="entry name" value="HTH_Tnp_Tc5"/>
    <property type="match status" value="1"/>
</dbReference>
<dbReference type="InterPro" id="IPR007889">
    <property type="entry name" value="HTH_Psq"/>
</dbReference>
<dbReference type="PANTHER" id="PTHR19303:SF16">
    <property type="entry name" value="JERKY PROTEIN HOMOLOG-LIKE"/>
    <property type="match status" value="1"/>
</dbReference>
<accession>A0AA38IIQ0</accession>
<evidence type="ECO:0008006" key="10">
    <source>
        <dbReference type="Google" id="ProtNLM"/>
    </source>
</evidence>
<evidence type="ECO:0000256" key="1">
    <source>
        <dbReference type="ARBA" id="ARBA00004123"/>
    </source>
</evidence>
<dbReference type="Gene3D" id="1.10.10.60">
    <property type="entry name" value="Homeodomain-like"/>
    <property type="match status" value="2"/>
</dbReference>
<dbReference type="PANTHER" id="PTHR19303">
    <property type="entry name" value="TRANSPOSON"/>
    <property type="match status" value="1"/>
</dbReference>
<comment type="subcellular location">
    <subcellularLocation>
        <location evidence="1 4">Nucleus</location>
    </subcellularLocation>
</comment>